<evidence type="ECO:0000259" key="1">
    <source>
        <dbReference type="Pfam" id="PF20150"/>
    </source>
</evidence>
<sequence>MCLETYLQGLFLGKDEPPAQTFTSFSQLPAEIRLLIWNAALLQQHRDLHAAYNIWASDWTRTKNYRLPRKSRAPVSLLKACSESRNVALAAGSFLELEDKLWFILPWKVSEPIWIDNSIKTLMMPINISALFKISRFPKSIQSVATLSASKKWTESAFLFLATTKRCHNIKTILNGLMWIPLRYSEGNDRNTHPCVDSDTATVSLDDPNMIGYLTSAFERHAVTTLKERIPPACYRKSARNFLVFNRFLKRDLLSRQQCHIPDGFELDVAIIFGRPHAFAYGCLEGCVRIMDTFVCRSEDDEDLERWDHGTQFGANGSLFRYNTNIYEK</sequence>
<name>A0A395SEZ4_FUSSP</name>
<organism evidence="2 3">
    <name type="scientific">Fusarium sporotrichioides</name>
    <dbReference type="NCBI Taxonomy" id="5514"/>
    <lineage>
        <taxon>Eukaryota</taxon>
        <taxon>Fungi</taxon>
        <taxon>Dikarya</taxon>
        <taxon>Ascomycota</taxon>
        <taxon>Pezizomycotina</taxon>
        <taxon>Sordariomycetes</taxon>
        <taxon>Hypocreomycetidae</taxon>
        <taxon>Hypocreales</taxon>
        <taxon>Nectriaceae</taxon>
        <taxon>Fusarium</taxon>
    </lineage>
</organism>
<feature type="domain" description="2EXR" evidence="1">
    <location>
        <begin position="22"/>
        <end position="121"/>
    </location>
</feature>
<evidence type="ECO:0000313" key="2">
    <source>
        <dbReference type="EMBL" id="RGP70971.1"/>
    </source>
</evidence>
<dbReference type="Pfam" id="PF20150">
    <property type="entry name" value="2EXR"/>
    <property type="match status" value="1"/>
</dbReference>
<accession>A0A395SEZ4</accession>
<dbReference type="EMBL" id="PXOF01000048">
    <property type="protein sequence ID" value="RGP70971.1"/>
    <property type="molecule type" value="Genomic_DNA"/>
</dbReference>
<dbReference type="AlphaFoldDB" id="A0A395SEZ4"/>
<keyword evidence="3" id="KW-1185">Reference proteome</keyword>
<reference evidence="2 3" key="1">
    <citation type="journal article" date="2018" name="PLoS Pathog.">
        <title>Evolution of structural diversity of trichothecenes, a family of toxins produced by plant pathogenic and entomopathogenic fungi.</title>
        <authorList>
            <person name="Proctor R.H."/>
            <person name="McCormick S.P."/>
            <person name="Kim H.S."/>
            <person name="Cardoza R.E."/>
            <person name="Stanley A.M."/>
            <person name="Lindo L."/>
            <person name="Kelly A."/>
            <person name="Brown D.W."/>
            <person name="Lee T."/>
            <person name="Vaughan M.M."/>
            <person name="Alexander N.J."/>
            <person name="Busman M."/>
            <person name="Gutierrez S."/>
        </authorList>
    </citation>
    <scope>NUCLEOTIDE SEQUENCE [LARGE SCALE GENOMIC DNA]</scope>
    <source>
        <strain evidence="2 3">NRRL 3299</strain>
    </source>
</reference>
<gene>
    <name evidence="2" type="ORF">FSPOR_3658</name>
</gene>
<evidence type="ECO:0000313" key="3">
    <source>
        <dbReference type="Proteomes" id="UP000266152"/>
    </source>
</evidence>
<proteinExistence type="predicted"/>
<protein>
    <recommendedName>
        <fullName evidence="1">2EXR domain-containing protein</fullName>
    </recommendedName>
</protein>
<dbReference type="PANTHER" id="PTHR35910">
    <property type="entry name" value="2EXR DOMAIN-CONTAINING PROTEIN"/>
    <property type="match status" value="1"/>
</dbReference>
<dbReference type="InterPro" id="IPR045518">
    <property type="entry name" value="2EXR"/>
</dbReference>
<comment type="caution">
    <text evidence="2">The sequence shown here is derived from an EMBL/GenBank/DDBJ whole genome shotgun (WGS) entry which is preliminary data.</text>
</comment>
<dbReference type="PANTHER" id="PTHR35910:SF6">
    <property type="entry name" value="2EXR DOMAIN-CONTAINING PROTEIN"/>
    <property type="match status" value="1"/>
</dbReference>
<dbReference type="Proteomes" id="UP000266152">
    <property type="component" value="Unassembled WGS sequence"/>
</dbReference>